<protein>
    <submittedName>
        <fullName evidence="1">Uncharacterized protein</fullName>
    </submittedName>
</protein>
<proteinExistence type="predicted"/>
<dbReference type="RefSeq" id="WP_054292823.1">
    <property type="nucleotide sequence ID" value="NZ_CP012752.1"/>
</dbReference>
<dbReference type="STRING" id="860235.AOZ06_32140"/>
<name>A0A0N9I4D1_9PSEU</name>
<dbReference type="OrthoDB" id="162678at2"/>
<keyword evidence="2" id="KW-1185">Reference proteome</keyword>
<evidence type="ECO:0000313" key="1">
    <source>
        <dbReference type="EMBL" id="ALG10921.1"/>
    </source>
</evidence>
<sequence length="267" mass="28398">MATSLDVALNGPALEPAFTDPLPAGAVTFRVSTPDEQGHKWGIVRLVDGTDIDYLVDCLDKSRSWDPAVNSLPRKEVARVADFVGGVTIYPSHGQAELTVALTAGTYHFIDYDYIGDEKFTRDVPSLRITGTSAVAGLPVTPDAVIEAVANGDGETYRMPDTLPANGTLLLRNLTDHPQEAVIGQVVPDATTEDVLDFITAFRTGKVPQGKVFVGDPAGLMPVSGGRESAARFSLPPGRYAVCSYTSNPRTGRSGVFDGMLKLVTFA</sequence>
<dbReference type="AlphaFoldDB" id="A0A0N9I4D1"/>
<dbReference type="Proteomes" id="UP000063699">
    <property type="component" value="Chromosome"/>
</dbReference>
<organism evidence="1 2">
    <name type="scientific">Kibdelosporangium phytohabitans</name>
    <dbReference type="NCBI Taxonomy" id="860235"/>
    <lineage>
        <taxon>Bacteria</taxon>
        <taxon>Bacillati</taxon>
        <taxon>Actinomycetota</taxon>
        <taxon>Actinomycetes</taxon>
        <taxon>Pseudonocardiales</taxon>
        <taxon>Pseudonocardiaceae</taxon>
        <taxon>Kibdelosporangium</taxon>
    </lineage>
</organism>
<gene>
    <name evidence="1" type="ORF">AOZ06_32140</name>
</gene>
<reference evidence="1 2" key="1">
    <citation type="submission" date="2015-07" db="EMBL/GenBank/DDBJ databases">
        <title>Genome sequencing of Kibdelosporangium phytohabitans.</title>
        <authorList>
            <person name="Qin S."/>
            <person name="Xing K."/>
        </authorList>
    </citation>
    <scope>NUCLEOTIDE SEQUENCE [LARGE SCALE GENOMIC DNA]</scope>
    <source>
        <strain evidence="1 2">KLBMP1111</strain>
    </source>
</reference>
<evidence type="ECO:0000313" key="2">
    <source>
        <dbReference type="Proteomes" id="UP000063699"/>
    </source>
</evidence>
<dbReference type="EMBL" id="CP012752">
    <property type="protein sequence ID" value="ALG10921.1"/>
    <property type="molecule type" value="Genomic_DNA"/>
</dbReference>
<accession>A0A0N9I4D1</accession>
<dbReference type="KEGG" id="kphy:AOZ06_32140"/>